<evidence type="ECO:0000313" key="4">
    <source>
        <dbReference type="Proteomes" id="UP000683360"/>
    </source>
</evidence>
<feature type="domain" description="Apple" evidence="2">
    <location>
        <begin position="16"/>
        <end position="94"/>
    </location>
</feature>
<dbReference type="SUPFAM" id="SSF57414">
    <property type="entry name" value="Hairpin loop containing domain-like"/>
    <property type="match status" value="1"/>
</dbReference>
<dbReference type="Proteomes" id="UP000683360">
    <property type="component" value="Unassembled WGS sequence"/>
</dbReference>
<dbReference type="InterPro" id="IPR003609">
    <property type="entry name" value="Pan_app"/>
</dbReference>
<feature type="compositionally biased region" description="Low complexity" evidence="1">
    <location>
        <begin position="290"/>
        <end position="302"/>
    </location>
</feature>
<feature type="compositionally biased region" description="Polar residues" evidence="1">
    <location>
        <begin position="192"/>
        <end position="256"/>
    </location>
</feature>
<dbReference type="Pfam" id="PF00024">
    <property type="entry name" value="PAN_1"/>
    <property type="match status" value="1"/>
</dbReference>
<comment type="caution">
    <text evidence="3">The sequence shown here is derived from an EMBL/GenBank/DDBJ whole genome shotgun (WGS) entry which is preliminary data.</text>
</comment>
<proteinExistence type="predicted"/>
<evidence type="ECO:0000259" key="2">
    <source>
        <dbReference type="PROSITE" id="PS50948"/>
    </source>
</evidence>
<feature type="compositionally biased region" description="Low complexity" evidence="1">
    <location>
        <begin position="166"/>
        <end position="186"/>
    </location>
</feature>
<dbReference type="PROSITE" id="PS50948">
    <property type="entry name" value="PAN"/>
    <property type="match status" value="1"/>
</dbReference>
<keyword evidence="4" id="KW-1185">Reference proteome</keyword>
<protein>
    <recommendedName>
        <fullName evidence="2">Apple domain-containing protein</fullName>
    </recommendedName>
</protein>
<evidence type="ECO:0000313" key="3">
    <source>
        <dbReference type="EMBL" id="CAG2214508.1"/>
    </source>
</evidence>
<gene>
    <name evidence="3" type="ORF">MEDL_28344</name>
</gene>
<dbReference type="OrthoDB" id="6136865at2759"/>
<organism evidence="3 4">
    <name type="scientific">Mytilus edulis</name>
    <name type="common">Blue mussel</name>
    <dbReference type="NCBI Taxonomy" id="6550"/>
    <lineage>
        <taxon>Eukaryota</taxon>
        <taxon>Metazoa</taxon>
        <taxon>Spiralia</taxon>
        <taxon>Lophotrochozoa</taxon>
        <taxon>Mollusca</taxon>
        <taxon>Bivalvia</taxon>
        <taxon>Autobranchia</taxon>
        <taxon>Pteriomorphia</taxon>
        <taxon>Mytilida</taxon>
        <taxon>Mytiloidea</taxon>
        <taxon>Mytilidae</taxon>
        <taxon>Mytilinae</taxon>
        <taxon>Mytilus</taxon>
    </lineage>
</organism>
<evidence type="ECO:0000256" key="1">
    <source>
        <dbReference type="SAM" id="MobiDB-lite"/>
    </source>
</evidence>
<sequence>MSVLIFLSKSIFGQVCQSGVSRVIPDKSGERLNGSVYITFHNYGPNSCFDECIRRPRCHSFNYNMDSFHCEINEKPSTEVFVSKSGYEYVIISTARQTSRDPCTSDCAEGEICITLYNGMCTCLVDEKVSVSTALHGTTEHQATTTDDVTTKVQYTHEQLVTAEHQSSTDVTSTEQTTYTTQSGATTEEKTTQSGATTDEKTTQSGATTEAKTTQSSLITESTTNSSSEKVSVSTELHGTTEHQATTTDHVTTKVQDTTEKPVTAEHQSSTDVTSTKQTTYNNMTEKSTDTLSTTTLKSTTA</sequence>
<feature type="region of interest" description="Disordered" evidence="1">
    <location>
        <begin position="161"/>
        <end position="302"/>
    </location>
</feature>
<reference evidence="3" key="1">
    <citation type="submission" date="2021-03" db="EMBL/GenBank/DDBJ databases">
        <authorList>
            <person name="Bekaert M."/>
        </authorList>
    </citation>
    <scope>NUCLEOTIDE SEQUENCE</scope>
</reference>
<dbReference type="EMBL" id="CAJPWZ010001411">
    <property type="protein sequence ID" value="CAG2214508.1"/>
    <property type="molecule type" value="Genomic_DNA"/>
</dbReference>
<name>A0A8S3S5H4_MYTED</name>
<feature type="compositionally biased region" description="Polar residues" evidence="1">
    <location>
        <begin position="266"/>
        <end position="284"/>
    </location>
</feature>
<dbReference type="AlphaFoldDB" id="A0A8S3S5H4"/>
<accession>A0A8S3S5H4</accession>